<dbReference type="GO" id="GO:0005737">
    <property type="term" value="C:cytoplasm"/>
    <property type="evidence" value="ECO:0007669"/>
    <property type="project" value="UniProtKB-ARBA"/>
</dbReference>
<gene>
    <name evidence="11" type="primary">VTI13_3</name>
    <name evidence="11" type="ORF">CK203_030938</name>
</gene>
<proteinExistence type="inferred from homology"/>
<keyword evidence="3" id="KW-0812">Transmembrane</keyword>
<evidence type="ECO:0000256" key="9">
    <source>
        <dbReference type="SAM" id="Coils"/>
    </source>
</evidence>
<evidence type="ECO:0000313" key="11">
    <source>
        <dbReference type="EMBL" id="RVW90454.1"/>
    </source>
</evidence>
<comment type="subcellular location">
    <subcellularLocation>
        <location evidence="8">Endomembrane system</location>
        <topology evidence="8">Single-pass type IV membrane protein</topology>
    </subcellularLocation>
</comment>
<dbReference type="Pfam" id="PF05008">
    <property type="entry name" value="V-SNARE"/>
    <property type="match status" value="1"/>
</dbReference>
<dbReference type="PANTHER" id="PTHR21230:SF26">
    <property type="entry name" value="VESICLE TRANSPORT THROUGH INTERACTION WITH T-SNARES HOMOLOG 1A"/>
    <property type="match status" value="1"/>
</dbReference>
<evidence type="ECO:0000256" key="7">
    <source>
        <dbReference type="ARBA" id="ARBA00023136"/>
    </source>
</evidence>
<keyword evidence="2" id="KW-0813">Transport</keyword>
<protein>
    <submittedName>
        <fullName evidence="11">Vesicle transport v-SNARE 13</fullName>
    </submittedName>
</protein>
<name>A0A438I155_VITVI</name>
<accession>A0A438I155</accession>
<evidence type="ECO:0000256" key="2">
    <source>
        <dbReference type="ARBA" id="ARBA00022448"/>
    </source>
</evidence>
<dbReference type="InterPro" id="IPR010989">
    <property type="entry name" value="SNARE"/>
</dbReference>
<evidence type="ECO:0000256" key="1">
    <source>
        <dbReference type="ARBA" id="ARBA00006108"/>
    </source>
</evidence>
<feature type="domain" description="Vesicle transport v-SNARE N-terminal" evidence="10">
    <location>
        <begin position="232"/>
        <end position="297"/>
    </location>
</feature>
<keyword evidence="5" id="KW-1133">Transmembrane helix</keyword>
<evidence type="ECO:0000256" key="8">
    <source>
        <dbReference type="ARBA" id="ARBA00046280"/>
    </source>
</evidence>
<dbReference type="Gene3D" id="1.20.58.400">
    <property type="entry name" value="t-snare proteins"/>
    <property type="match status" value="1"/>
</dbReference>
<keyword evidence="4" id="KW-0653">Protein transport</keyword>
<dbReference type="InterPro" id="IPR038407">
    <property type="entry name" value="v-SNARE_N_sf"/>
</dbReference>
<evidence type="ECO:0000256" key="5">
    <source>
        <dbReference type="ARBA" id="ARBA00022989"/>
    </source>
</evidence>
<feature type="coiled-coil region" evidence="9">
    <location>
        <begin position="273"/>
        <end position="300"/>
    </location>
</feature>
<dbReference type="FunFam" id="1.20.58.400:FF:000001">
    <property type="entry name" value="Vesicle transport through interaction with t-SNAREs homolog 1A"/>
    <property type="match status" value="1"/>
</dbReference>
<dbReference type="GO" id="GO:0016192">
    <property type="term" value="P:vesicle-mediated transport"/>
    <property type="evidence" value="ECO:0007669"/>
    <property type="project" value="InterPro"/>
</dbReference>
<organism evidence="11 12">
    <name type="scientific">Vitis vinifera</name>
    <name type="common">Grape</name>
    <dbReference type="NCBI Taxonomy" id="29760"/>
    <lineage>
        <taxon>Eukaryota</taxon>
        <taxon>Viridiplantae</taxon>
        <taxon>Streptophyta</taxon>
        <taxon>Embryophyta</taxon>
        <taxon>Tracheophyta</taxon>
        <taxon>Spermatophyta</taxon>
        <taxon>Magnoliopsida</taxon>
        <taxon>eudicotyledons</taxon>
        <taxon>Gunneridae</taxon>
        <taxon>Pentapetalae</taxon>
        <taxon>rosids</taxon>
        <taxon>Vitales</taxon>
        <taxon>Vitaceae</taxon>
        <taxon>Viteae</taxon>
        <taxon>Vitis</taxon>
    </lineage>
</organism>
<evidence type="ECO:0000313" key="12">
    <source>
        <dbReference type="Proteomes" id="UP000288805"/>
    </source>
</evidence>
<dbReference type="EMBL" id="QGNW01000154">
    <property type="protein sequence ID" value="RVW90454.1"/>
    <property type="molecule type" value="Genomic_DNA"/>
</dbReference>
<dbReference type="PANTHER" id="PTHR21230">
    <property type="entry name" value="VESICLE TRANSPORT V-SNARE PROTEIN VTI1-RELATED"/>
    <property type="match status" value="1"/>
</dbReference>
<comment type="caution">
    <text evidence="11">The sequence shown here is derived from an EMBL/GenBank/DDBJ whole genome shotgun (WGS) entry which is preliminary data.</text>
</comment>
<keyword evidence="6 9" id="KW-0175">Coiled coil</keyword>
<sequence>MWVRRNEVKETKWMRLAFKAPKSSKLPTLSQVGRCCRTHDASGRDAECSGLCVLMMCREEEFPTLVSLRLFFSLTKFIKQVVPMRTGPGAPILEFLLPDRSIHNLPNTTFLRRTSGGFHPCSDHIPVGERFRSNMSQVFEGYERQYCELSANLSRKCTAASLLNGGVENLPNGFYKYLNFQIVLNFQKNHDHNYHRREECHLEMEYKSIPQDFLSKTASSRLTFVFPYFEMASSPNFEQKKQKVSEIKAGLDDADALIRKMDLEARSLQPSVKAMLLAKLREYKTDLNNVKNEVKRITSANTNQAARDNLLESGMADTMTFFPDKNLEVIS</sequence>
<evidence type="ECO:0000256" key="3">
    <source>
        <dbReference type="ARBA" id="ARBA00022692"/>
    </source>
</evidence>
<dbReference type="GO" id="GO:0006886">
    <property type="term" value="P:intracellular protein transport"/>
    <property type="evidence" value="ECO:0007669"/>
    <property type="project" value="InterPro"/>
</dbReference>
<dbReference type="SUPFAM" id="SSF47661">
    <property type="entry name" value="t-snare proteins"/>
    <property type="match status" value="1"/>
</dbReference>
<comment type="similarity">
    <text evidence="1">Belongs to the VTI1 family.</text>
</comment>
<keyword evidence="7" id="KW-0472">Membrane</keyword>
<dbReference type="GO" id="GO:0012505">
    <property type="term" value="C:endomembrane system"/>
    <property type="evidence" value="ECO:0007669"/>
    <property type="project" value="UniProtKB-SubCell"/>
</dbReference>
<dbReference type="Proteomes" id="UP000288805">
    <property type="component" value="Unassembled WGS sequence"/>
</dbReference>
<evidence type="ECO:0000259" key="10">
    <source>
        <dbReference type="Pfam" id="PF05008"/>
    </source>
</evidence>
<evidence type="ECO:0000256" key="4">
    <source>
        <dbReference type="ARBA" id="ARBA00022927"/>
    </source>
</evidence>
<dbReference type="AlphaFoldDB" id="A0A438I155"/>
<dbReference type="InterPro" id="IPR007705">
    <property type="entry name" value="Vesicle_trsprt_v-SNARE_N"/>
</dbReference>
<dbReference type="GO" id="GO:0031090">
    <property type="term" value="C:organelle membrane"/>
    <property type="evidence" value="ECO:0007669"/>
    <property type="project" value="UniProtKB-ARBA"/>
</dbReference>
<reference evidence="11 12" key="1">
    <citation type="journal article" date="2018" name="PLoS Genet.">
        <title>Population sequencing reveals clonal diversity and ancestral inbreeding in the grapevine cultivar Chardonnay.</title>
        <authorList>
            <person name="Roach M.J."/>
            <person name="Johnson D.L."/>
            <person name="Bohlmann J."/>
            <person name="van Vuuren H.J."/>
            <person name="Jones S.J."/>
            <person name="Pretorius I.S."/>
            <person name="Schmidt S.A."/>
            <person name="Borneman A.R."/>
        </authorList>
    </citation>
    <scope>NUCLEOTIDE SEQUENCE [LARGE SCALE GENOMIC DNA]</scope>
    <source>
        <strain evidence="12">cv. Chardonnay</strain>
        <tissue evidence="11">Leaf</tissue>
    </source>
</reference>
<evidence type="ECO:0000256" key="6">
    <source>
        <dbReference type="ARBA" id="ARBA00023054"/>
    </source>
</evidence>